<keyword evidence="2" id="KW-1185">Reference proteome</keyword>
<evidence type="ECO:0000313" key="2">
    <source>
        <dbReference type="Proteomes" id="UP001179121"/>
    </source>
</evidence>
<organism evidence="1 2">
    <name type="scientific">Nitrospira tepida</name>
    <dbReference type="NCBI Taxonomy" id="2973512"/>
    <lineage>
        <taxon>Bacteria</taxon>
        <taxon>Pseudomonadati</taxon>
        <taxon>Nitrospirota</taxon>
        <taxon>Nitrospiria</taxon>
        <taxon>Nitrospirales</taxon>
        <taxon>Nitrospiraceae</taxon>
        <taxon>Nitrospira</taxon>
    </lineage>
</organism>
<dbReference type="EMBL" id="OX365700">
    <property type="protein sequence ID" value="CAI4032045.1"/>
    <property type="molecule type" value="Genomic_DNA"/>
</dbReference>
<reference evidence="1" key="1">
    <citation type="submission" date="2022-10" db="EMBL/GenBank/DDBJ databases">
        <authorList>
            <person name="Koch H."/>
        </authorList>
    </citation>
    <scope>NUCLEOTIDE SEQUENCE</scope>
    <source>
        <strain evidence="1">DNF</strain>
    </source>
</reference>
<dbReference type="Proteomes" id="UP001179121">
    <property type="component" value="Chromosome"/>
</dbReference>
<name>A0AA86MZZ2_9BACT</name>
<gene>
    <name evidence="1" type="ORF">DNFV4_02470</name>
</gene>
<dbReference type="AlphaFoldDB" id="A0AA86MZZ2"/>
<proteinExistence type="predicted"/>
<protein>
    <submittedName>
        <fullName evidence="1">Uncharacterized protein</fullName>
    </submittedName>
</protein>
<accession>A0AA86MZZ2</accession>
<evidence type="ECO:0000313" key="1">
    <source>
        <dbReference type="EMBL" id="CAI4032045.1"/>
    </source>
</evidence>
<dbReference type="KEGG" id="nti:DNFV4_02470"/>
<sequence length="231" mass="25500">MKNNSPSWVGSVLVALLVLAEGCASSPPPRELYRDSLTSIRLEVDERRNGEHGHPARVSTEQMAAVLNGVRVISRKGMIGSMVMGEAQAAAAFSPMEIQALAPQLSHALAQAKPEELVTFYRRYTDVSVGLAVTSGGLFVQDQHLYFILANDRTLPSDSININMMYEIDPVDNPLQPISRNSFRASFVPSYVLVPPDERRPWPYIDEGRILAVDLKLLDHEMKGDPSASKR</sequence>